<keyword evidence="1" id="KW-1133">Transmembrane helix</keyword>
<evidence type="ECO:0008006" key="4">
    <source>
        <dbReference type="Google" id="ProtNLM"/>
    </source>
</evidence>
<dbReference type="OrthoDB" id="9892828at2"/>
<protein>
    <recommendedName>
        <fullName evidence="4">Motility protein B-like N-terminal domain-containing protein</fullName>
    </recommendedName>
</protein>
<organism evidence="2 3">
    <name type="scientific">Pyruvatibacter mobilis</name>
    <dbReference type="NCBI Taxonomy" id="1712261"/>
    <lineage>
        <taxon>Bacteria</taxon>
        <taxon>Pseudomonadati</taxon>
        <taxon>Pseudomonadota</taxon>
        <taxon>Alphaproteobacteria</taxon>
        <taxon>Hyphomicrobiales</taxon>
        <taxon>Parvibaculaceae</taxon>
        <taxon>Pyruvatibacter</taxon>
    </lineage>
</organism>
<evidence type="ECO:0000313" key="3">
    <source>
        <dbReference type="Proteomes" id="UP000470384"/>
    </source>
</evidence>
<dbReference type="EMBL" id="WXYQ01000009">
    <property type="protein sequence ID" value="NBG96463.1"/>
    <property type="molecule type" value="Genomic_DNA"/>
</dbReference>
<proteinExistence type="predicted"/>
<evidence type="ECO:0000313" key="2">
    <source>
        <dbReference type="EMBL" id="NBG96463.1"/>
    </source>
</evidence>
<reference evidence="2 3" key="1">
    <citation type="journal article" date="2016" name="Int. J. Syst. Evol. Microbiol.">
        <title>Pyruvatibacter mobilis gen. nov., sp. nov., a marine bacterium from the culture broth of Picochlorum sp. 122.</title>
        <authorList>
            <person name="Wang G."/>
            <person name="Tang M."/>
            <person name="Wu H."/>
            <person name="Dai S."/>
            <person name="Li T."/>
            <person name="Chen C."/>
            <person name="He H."/>
            <person name="Fan J."/>
            <person name="Xiang W."/>
            <person name="Li X."/>
        </authorList>
    </citation>
    <scope>NUCLEOTIDE SEQUENCE [LARGE SCALE GENOMIC DNA]</scope>
    <source>
        <strain evidence="2 3">GYP-11</strain>
    </source>
</reference>
<gene>
    <name evidence="2" type="ORF">GTQ45_12035</name>
</gene>
<keyword evidence="1" id="KW-0472">Membrane</keyword>
<comment type="caution">
    <text evidence="2">The sequence shown here is derived from an EMBL/GenBank/DDBJ whole genome shotgun (WGS) entry which is preliminary data.</text>
</comment>
<dbReference type="RefSeq" id="WP_160588543.1">
    <property type="nucleotide sequence ID" value="NZ_BMHN01000001.1"/>
</dbReference>
<feature type="transmembrane region" description="Helical" evidence="1">
    <location>
        <begin position="20"/>
        <end position="40"/>
    </location>
</feature>
<sequence>MTADVRMEARGREQSAAQQAQAATLYLALFLALLAFFLFLNSLTSFDPARTVSVLDSVEAHFAHQRESVTGPQALTPHFAGPAGMRVVADTDFITAAIDAFAPLEAGREDVPLTEGAAWHGVRLPVEALFVGATAALAPAARTALTDVATAMRAGEAEGGDALRRVEMAVGGGDELALRRAVALAAAVTDVAGPEAVAVRTLPGRDVAEFVFYAASMGEAR</sequence>
<evidence type="ECO:0000256" key="1">
    <source>
        <dbReference type="SAM" id="Phobius"/>
    </source>
</evidence>
<keyword evidence="3" id="KW-1185">Reference proteome</keyword>
<keyword evidence="1" id="KW-0812">Transmembrane</keyword>
<dbReference type="Proteomes" id="UP000470384">
    <property type="component" value="Unassembled WGS sequence"/>
</dbReference>
<dbReference type="AlphaFoldDB" id="A0A845QCZ6"/>
<accession>A0A845QCZ6</accession>
<name>A0A845QCZ6_9HYPH</name>
<dbReference type="GeneID" id="300654173"/>